<keyword evidence="2" id="KW-0067">ATP-binding</keyword>
<dbReference type="PANTHER" id="PTHR34301">
    <property type="entry name" value="DNA-BINDING PROTEIN-RELATED"/>
    <property type="match status" value="1"/>
</dbReference>
<organism evidence="2 3">
    <name type="scientific">Segatella copri</name>
    <dbReference type="NCBI Taxonomy" id="165179"/>
    <lineage>
        <taxon>Bacteria</taxon>
        <taxon>Pseudomonadati</taxon>
        <taxon>Bacteroidota</taxon>
        <taxon>Bacteroidia</taxon>
        <taxon>Bacteroidales</taxon>
        <taxon>Prevotellaceae</taxon>
        <taxon>Segatella</taxon>
    </lineage>
</organism>
<dbReference type="EMBL" id="QRVA01000025">
    <property type="protein sequence ID" value="RGS14566.1"/>
    <property type="molecule type" value="Genomic_DNA"/>
</dbReference>
<keyword evidence="2" id="KW-0547">Nucleotide-binding</keyword>
<dbReference type="PANTHER" id="PTHR34301:SF8">
    <property type="entry name" value="ATPASE DOMAIN-CONTAINING PROTEIN"/>
    <property type="match status" value="1"/>
</dbReference>
<evidence type="ECO:0000259" key="1">
    <source>
        <dbReference type="Pfam" id="PF01637"/>
    </source>
</evidence>
<feature type="domain" description="ATPase" evidence="1">
    <location>
        <begin position="16"/>
        <end position="181"/>
    </location>
</feature>
<evidence type="ECO:0000313" key="3">
    <source>
        <dbReference type="Proteomes" id="UP000283872"/>
    </source>
</evidence>
<evidence type="ECO:0000313" key="2">
    <source>
        <dbReference type="EMBL" id="RGS14566.1"/>
    </source>
</evidence>
<comment type="caution">
    <text evidence="2">The sequence shown here is derived from an EMBL/GenBank/DDBJ whole genome shotgun (WGS) entry which is preliminary data.</text>
</comment>
<protein>
    <submittedName>
        <fullName evidence="2">ATP-binding protein</fullName>
    </submittedName>
</protein>
<dbReference type="InterPro" id="IPR027417">
    <property type="entry name" value="P-loop_NTPase"/>
</dbReference>
<accession>A0A3E5DS94</accession>
<proteinExistence type="predicted"/>
<name>A0A3E5DS94_9BACT</name>
<gene>
    <name evidence="2" type="ORF">DWY11_10275</name>
</gene>
<dbReference type="SUPFAM" id="SSF52540">
    <property type="entry name" value="P-loop containing nucleoside triphosphate hydrolases"/>
    <property type="match status" value="1"/>
</dbReference>
<dbReference type="Gene3D" id="3.40.50.300">
    <property type="entry name" value="P-loop containing nucleotide triphosphate hydrolases"/>
    <property type="match status" value="1"/>
</dbReference>
<sequence>MDIPFIYGRLAEKESFIDRVEDRRELKNFLRHGINVILVSPRRWGKSSLVRTSMEELMQEEPKTKVCFMDASKIHTEEEFYNKFASIVIQGVSSTLEQKLSDLVKFINRFTPSITIASDPMNSVEVNLKVNPMKESPENILQLPERIAEAKGIKIIVCIDEFQQLANLPKWKNLEAMLRAEWQLQHHTTYCLYGSKMHMMKDIFNKANSPFFKFGQLMNLKRIAKEYWIPYIVNNFEKTGKVISKNQAECLCERVQYNSWYVQQYCFFLWSHTDKEVSQELLDNQLQLVLDTNEDLFLTEMDELTPTQIGMLKAIASGEKHFNAKDVVEKYGLGQPQSITRNKKVLVEKDLVEKHLQDFSFVDPVFELWLKREYNILP</sequence>
<dbReference type="Pfam" id="PF01637">
    <property type="entry name" value="ATPase_2"/>
    <property type="match status" value="1"/>
</dbReference>
<dbReference type="AlphaFoldDB" id="A0A3E5DS94"/>
<dbReference type="Proteomes" id="UP000283872">
    <property type="component" value="Unassembled WGS sequence"/>
</dbReference>
<dbReference type="InterPro" id="IPR011579">
    <property type="entry name" value="ATPase_dom"/>
</dbReference>
<dbReference type="GO" id="GO:0005524">
    <property type="term" value="F:ATP binding"/>
    <property type="evidence" value="ECO:0007669"/>
    <property type="project" value="UniProtKB-KW"/>
</dbReference>
<reference evidence="2 3" key="1">
    <citation type="submission" date="2018-08" db="EMBL/GenBank/DDBJ databases">
        <title>A genome reference for cultivated species of the human gut microbiota.</title>
        <authorList>
            <person name="Zou Y."/>
            <person name="Xue W."/>
            <person name="Luo G."/>
        </authorList>
    </citation>
    <scope>NUCLEOTIDE SEQUENCE [LARGE SCALE GENOMIC DNA]</scope>
    <source>
        <strain evidence="2 3">AF24-12</strain>
    </source>
</reference>
<dbReference type="RefSeq" id="WP_117587866.1">
    <property type="nucleotide sequence ID" value="NZ_QRVA01000025.1"/>
</dbReference>